<name>A0A9D4R9I2_DREPO</name>
<feature type="signal peptide" evidence="2">
    <location>
        <begin position="1"/>
        <end position="32"/>
    </location>
</feature>
<feature type="compositionally biased region" description="Polar residues" evidence="1">
    <location>
        <begin position="253"/>
        <end position="266"/>
    </location>
</feature>
<feature type="region of interest" description="Disordered" evidence="1">
    <location>
        <begin position="1443"/>
        <end position="1535"/>
    </location>
</feature>
<feature type="compositionally biased region" description="Polar residues" evidence="1">
    <location>
        <begin position="464"/>
        <end position="474"/>
    </location>
</feature>
<keyword evidence="2" id="KW-0732">Signal</keyword>
<feature type="region of interest" description="Disordered" evidence="1">
    <location>
        <begin position="894"/>
        <end position="988"/>
    </location>
</feature>
<feature type="compositionally biased region" description="Polar residues" evidence="1">
    <location>
        <begin position="484"/>
        <end position="507"/>
    </location>
</feature>
<feature type="region of interest" description="Disordered" evidence="1">
    <location>
        <begin position="1202"/>
        <end position="1228"/>
    </location>
</feature>
<protein>
    <recommendedName>
        <fullName evidence="5">Chitin-binding type-4 domain-containing protein</fullName>
    </recommendedName>
</protein>
<organism evidence="3 4">
    <name type="scientific">Dreissena polymorpha</name>
    <name type="common">Zebra mussel</name>
    <name type="synonym">Mytilus polymorpha</name>
    <dbReference type="NCBI Taxonomy" id="45954"/>
    <lineage>
        <taxon>Eukaryota</taxon>
        <taxon>Metazoa</taxon>
        <taxon>Spiralia</taxon>
        <taxon>Lophotrochozoa</taxon>
        <taxon>Mollusca</taxon>
        <taxon>Bivalvia</taxon>
        <taxon>Autobranchia</taxon>
        <taxon>Heteroconchia</taxon>
        <taxon>Euheterodonta</taxon>
        <taxon>Imparidentia</taxon>
        <taxon>Neoheterodontei</taxon>
        <taxon>Myida</taxon>
        <taxon>Dreissenoidea</taxon>
        <taxon>Dreissenidae</taxon>
        <taxon>Dreissena</taxon>
    </lineage>
</organism>
<dbReference type="OrthoDB" id="64893at2759"/>
<feature type="region of interest" description="Disordered" evidence="1">
    <location>
        <begin position="1317"/>
        <end position="1342"/>
    </location>
</feature>
<feature type="region of interest" description="Disordered" evidence="1">
    <location>
        <begin position="1124"/>
        <end position="1190"/>
    </location>
</feature>
<reference evidence="3" key="2">
    <citation type="submission" date="2020-11" db="EMBL/GenBank/DDBJ databases">
        <authorList>
            <person name="McCartney M.A."/>
            <person name="Auch B."/>
            <person name="Kono T."/>
            <person name="Mallez S."/>
            <person name="Becker A."/>
            <person name="Gohl D.M."/>
            <person name="Silverstein K.A.T."/>
            <person name="Koren S."/>
            <person name="Bechman K.B."/>
            <person name="Herman A."/>
            <person name="Abrahante J.E."/>
            <person name="Garbe J."/>
        </authorList>
    </citation>
    <scope>NUCLEOTIDE SEQUENCE</scope>
    <source>
        <strain evidence="3">Duluth1</strain>
        <tissue evidence="3">Whole animal</tissue>
    </source>
</reference>
<feature type="compositionally biased region" description="Polar residues" evidence="1">
    <location>
        <begin position="1482"/>
        <end position="1501"/>
    </location>
</feature>
<feature type="region of interest" description="Disordered" evidence="1">
    <location>
        <begin position="224"/>
        <end position="322"/>
    </location>
</feature>
<evidence type="ECO:0000256" key="1">
    <source>
        <dbReference type="SAM" id="MobiDB-lite"/>
    </source>
</evidence>
<proteinExistence type="predicted"/>
<reference evidence="3" key="1">
    <citation type="journal article" date="2019" name="bioRxiv">
        <title>The Genome of the Zebra Mussel, Dreissena polymorpha: A Resource for Invasive Species Research.</title>
        <authorList>
            <person name="McCartney M.A."/>
            <person name="Auch B."/>
            <person name="Kono T."/>
            <person name="Mallez S."/>
            <person name="Zhang Y."/>
            <person name="Obille A."/>
            <person name="Becker A."/>
            <person name="Abrahante J.E."/>
            <person name="Garbe J."/>
            <person name="Badalamenti J.P."/>
            <person name="Herman A."/>
            <person name="Mangelson H."/>
            <person name="Liachko I."/>
            <person name="Sullivan S."/>
            <person name="Sone E.D."/>
            <person name="Koren S."/>
            <person name="Silverstein K.A.T."/>
            <person name="Beckman K.B."/>
            <person name="Gohl D.M."/>
        </authorList>
    </citation>
    <scope>NUCLEOTIDE SEQUENCE</scope>
    <source>
        <strain evidence="3">Duluth1</strain>
        <tissue evidence="3">Whole animal</tissue>
    </source>
</reference>
<evidence type="ECO:0000313" key="3">
    <source>
        <dbReference type="EMBL" id="KAH3860099.1"/>
    </source>
</evidence>
<comment type="caution">
    <text evidence="3">The sequence shown here is derived from an EMBL/GenBank/DDBJ whole genome shotgun (WGS) entry which is preliminary data.</text>
</comment>
<feature type="compositionally biased region" description="Polar residues" evidence="1">
    <location>
        <begin position="1176"/>
        <end position="1190"/>
    </location>
</feature>
<keyword evidence="4" id="KW-1185">Reference proteome</keyword>
<feature type="compositionally biased region" description="Basic and acidic residues" evidence="1">
    <location>
        <begin position="1734"/>
        <end position="1790"/>
    </location>
</feature>
<feature type="compositionally biased region" description="Basic and acidic residues" evidence="1">
    <location>
        <begin position="1629"/>
        <end position="1667"/>
    </location>
</feature>
<evidence type="ECO:0008006" key="5">
    <source>
        <dbReference type="Google" id="ProtNLM"/>
    </source>
</evidence>
<evidence type="ECO:0000313" key="4">
    <source>
        <dbReference type="Proteomes" id="UP000828390"/>
    </source>
</evidence>
<feature type="region of interest" description="Disordered" evidence="1">
    <location>
        <begin position="1629"/>
        <end position="1793"/>
    </location>
</feature>
<evidence type="ECO:0000256" key="2">
    <source>
        <dbReference type="SAM" id="SignalP"/>
    </source>
</evidence>
<feature type="compositionally biased region" description="Polar residues" evidence="1">
    <location>
        <begin position="899"/>
        <end position="926"/>
    </location>
</feature>
<feature type="compositionally biased region" description="Polar residues" evidence="1">
    <location>
        <begin position="957"/>
        <end position="974"/>
    </location>
</feature>
<feature type="compositionally biased region" description="Low complexity" evidence="1">
    <location>
        <begin position="267"/>
        <end position="290"/>
    </location>
</feature>
<dbReference type="EMBL" id="JAIWYP010000002">
    <property type="protein sequence ID" value="KAH3860099.1"/>
    <property type="molecule type" value="Genomic_DNA"/>
</dbReference>
<feature type="region of interest" description="Disordered" evidence="1">
    <location>
        <begin position="451"/>
        <end position="578"/>
    </location>
</feature>
<feature type="compositionally biased region" description="Polar residues" evidence="1">
    <location>
        <begin position="1130"/>
        <end position="1140"/>
    </location>
</feature>
<feature type="compositionally biased region" description="Low complexity" evidence="1">
    <location>
        <begin position="226"/>
        <end position="246"/>
    </location>
</feature>
<feature type="compositionally biased region" description="Polar residues" evidence="1">
    <location>
        <begin position="796"/>
        <end position="811"/>
    </location>
</feature>
<accession>A0A9D4R9I2</accession>
<dbReference type="Proteomes" id="UP000828390">
    <property type="component" value="Unassembled WGS sequence"/>
</dbReference>
<feature type="chain" id="PRO_5039149936" description="Chitin-binding type-4 domain-containing protein" evidence="2">
    <location>
        <begin position="33"/>
        <end position="1873"/>
    </location>
</feature>
<feature type="region of interest" description="Disordered" evidence="1">
    <location>
        <begin position="1068"/>
        <end position="1087"/>
    </location>
</feature>
<sequence>MSRGHVMCGSHVVAAAMLLLVGLHFGSHGVAGNALLKPAHRGMVWARSAVNSGGYDYMGVNCGGIGKIQKFDGMCGLCGDAFDGARTHETGGEYATGEITKVVRRGERTMPVSILLNGKQGGYFEFALCNNVPETRECFDTNLVKITEGRAQGDEFGYWPNQPGVVSLTLEIPDNFQCERCVLQWKYVTGNTWGRDEKGHGCRGCGPQETFVNCADVRIEGWGTDAPPTTLLPPTTKAVPTKAAPLPTAPPTQSDIQFSLSTTAAKQPSRAPQAAPTQTTRQTAASSPAAPDRDEGSIRGNSSPAAAPSKPSPAPAKHPTIVPTIGNSPASVVQAVVAPVVPAVVAPVLPAVVAPLPQPTPTVALIIANRTLPQLNPQPTVALAKVLTDVSTYVKRAVGPAMIPKPPALSDQQIDALSSDQHVLPNPDPLQTYVQVGSSKLVVAKDYMPPQQHTAQNIPPPFPTDSSMSFSPEQGGSRGIPSPGFSSQHSGSIGRSGPGFSSQQSVATGRWDPGFSSQQSGATGRLDPGFSSQQSGSTGRLGPNFSPQQSGSVGRLSPDFSPLHNGSPGLARSSLPGPGAFDKQDFMSFANAFSAFAQQMGQNSNLPIPAKTPTAATINEYTPVTDGAITGFNEFGNNIVTNELRASRNRDPTVVNDLLRGRERMAPALNEPWGARDLVTPEPNDPWGSRGLVTQAPMVTKKVYDRYGVLMEKTVNSNKQNGGSTRERNEFVDPYLQPALQEQSANRLSASQFDSKANTQVRTMQINGQDRQSNGLSQFDSKANTQVRTMQIIGQDRQSNGMLQPDSSQNGGYDHSWREGPVNVQASKNAAVDIQPEKPKSPDSWRRAPVHEIYTTKAPIDRPLQLFRIDARTTYRPQTVVKERYTNFEIGGKDEGIASLNSEPALNTRNYDVPPSKSTSSLQGTLSPPGGNMTPVNRPDSLVPHSGPREGSVHQLPGTTNTSHTAVQHASSTGGDVPPTVAPLGQDSSAIGKKIEELNSKLDALKMLLNFGQVSVPTAAPTTTTTTTTTTAAPYTSKPLSDWGQASGLSSLSESNLDKLKRLLGLTDAPIPTTTPAPPVLQPRAPHNNRYQDSIGWNQGHGGTQQQHQTDHGHIAISHQNVFVDPPQNPLQWSSQTTTPSFPPYQQPNPLQMPEVSSQNHWPESGQVPRMDPSHSAGNHPNQWSDNRNSATSFVPDVVRAGYSPNQWSDNGATSAGSGSVESRSLGRGPLHASSLVSGLNRNIDASTIPPTIDPHSKEIIQDIKAKMLASIRQANTRGRQPHEPTAGEGLSWQNQRWQEMQAPAHDAQPSHVNYNVPSHVPTSNGRQSHPPGTHDASSNIDVQSLSPSVVLEALRQMAYSVGGPPPAAGYPPLREMHLKNKVKMERIKPLMHGETSEEAHINVVVTTQAPTTTTQRQRRYTKAELDYMRERVAMIQSMRRLAEERPTQIDPSHPRPSHLSPGKSRPTQLGNIENVGREPQEPNNNRPTHISRHPNNNRPSLVSYLESKRNQEASAATQPVSEGLSEAAASPAGYETNDAQNFTEAEKIILDAPGLSIVQRMGKLLELRRMQKQNLNERKPEREAERALISEIPMGVNEVKQSWEVISSQSLDWTSNLNDIQPSREAFRHTIHDSEPSRDVMRPPVRENEPPRDVMRPPARDYEPPRDVMWPPVRDSEPSINGMRPPVRGNEPSTNVIRPPVRDRDSSIDIMWPPVRESEPSIDGMTPPVRGNEPSRDVMRPPVRDSEPSKDIMKPPVRGKEPSRDVMRSPVRDNEPSRDVMRPPVRESDVLSSREITATNVHEPPVPISMMGKEPHETPLTQDNIGKMISRNGEPKNVIAIPLDRDMLFKIVQFMKQKNAVANQGSSPATGL</sequence>
<feature type="compositionally biased region" description="Polar residues" evidence="1">
    <location>
        <begin position="1317"/>
        <end position="1328"/>
    </location>
</feature>
<feature type="region of interest" description="Disordered" evidence="1">
    <location>
        <begin position="796"/>
        <end position="820"/>
    </location>
</feature>
<feature type="compositionally biased region" description="Polar residues" evidence="1">
    <location>
        <begin position="1204"/>
        <end position="1223"/>
    </location>
</feature>
<gene>
    <name evidence="3" type="ORF">DPMN_022992</name>
</gene>